<dbReference type="RefSeq" id="WP_123210907.1">
    <property type="nucleotide sequence ID" value="NZ_RJVO01000002.1"/>
</dbReference>
<dbReference type="Pfam" id="PF13412">
    <property type="entry name" value="HTH_24"/>
    <property type="match status" value="1"/>
</dbReference>
<dbReference type="InterPro" id="IPR036390">
    <property type="entry name" value="WH_DNA-bd_sf"/>
</dbReference>
<feature type="domain" description="DUF4325" evidence="1">
    <location>
        <begin position="279"/>
        <end position="332"/>
    </location>
</feature>
<dbReference type="InterPro" id="IPR036388">
    <property type="entry name" value="WH-like_DNA-bd_sf"/>
</dbReference>
<dbReference type="InParanoid" id="A0A3N0VGF2"/>
<reference evidence="2 3" key="1">
    <citation type="submission" date="2018-10" db="EMBL/GenBank/DDBJ databases">
        <authorList>
            <person name="Chen W.-M."/>
        </authorList>
    </citation>
    <scope>NUCLEOTIDE SEQUENCE [LARGE SCALE GENOMIC DNA]</scope>
    <source>
        <strain evidence="2 3">THS-13</strain>
    </source>
</reference>
<sequence length="353" mass="39550">MARPAKKLPPMILELLPTHSRDLVTAVAERANVSRPTVSSHIRKLERDGWITSIGTTHKTYRLGAKRLRLRALPISKDLDESQIWREEFSVLAGDMSQNVRQILEHGFTEMVNNVKDHSGGATLSCAFMASPSQVTLAIYDDGEGIFRRIRRLCGLADDRLALLELAKGKLTTDPANHSGEGIFFTSRAFDHFAILSGGLIFTHDANADWLQEEDGLTETKMPETGTGVFMMLARESKRDLQSVFDRFAAPEEFSFSKTIVPLRMARLGDENLLSRSQAKRALSRVDRFKTVLFDFTEVQSIGQAFADEIFRVFANAHPDVELIPVHFNESVKKMLLHVGVSEDKLEAPNPEQ</sequence>
<dbReference type="InterPro" id="IPR011991">
    <property type="entry name" value="ArsR-like_HTH"/>
</dbReference>
<dbReference type="SUPFAM" id="SSF46785">
    <property type="entry name" value="Winged helix' DNA-binding domain"/>
    <property type="match status" value="1"/>
</dbReference>
<evidence type="ECO:0000313" key="3">
    <source>
        <dbReference type="Proteomes" id="UP000282106"/>
    </source>
</evidence>
<accession>A0A3N0VGF2</accession>
<dbReference type="GO" id="GO:0006355">
    <property type="term" value="P:regulation of DNA-templated transcription"/>
    <property type="evidence" value="ECO:0007669"/>
    <property type="project" value="UniProtKB-ARBA"/>
</dbReference>
<dbReference type="InterPro" id="IPR025474">
    <property type="entry name" value="DUF4325"/>
</dbReference>
<organism evidence="2 3">
    <name type="scientific">Stagnimonas aquatica</name>
    <dbReference type="NCBI Taxonomy" id="2689987"/>
    <lineage>
        <taxon>Bacteria</taxon>
        <taxon>Pseudomonadati</taxon>
        <taxon>Pseudomonadota</taxon>
        <taxon>Gammaproteobacteria</taxon>
        <taxon>Nevskiales</taxon>
        <taxon>Nevskiaceae</taxon>
        <taxon>Stagnimonas</taxon>
    </lineage>
</organism>
<keyword evidence="3" id="KW-1185">Reference proteome</keyword>
<dbReference type="Proteomes" id="UP000282106">
    <property type="component" value="Unassembled WGS sequence"/>
</dbReference>
<evidence type="ECO:0000313" key="2">
    <source>
        <dbReference type="EMBL" id="ROH91863.1"/>
    </source>
</evidence>
<dbReference type="CDD" id="cd00090">
    <property type="entry name" value="HTH_ARSR"/>
    <property type="match status" value="1"/>
</dbReference>
<dbReference type="EMBL" id="RJVO01000002">
    <property type="protein sequence ID" value="ROH91863.1"/>
    <property type="molecule type" value="Genomic_DNA"/>
</dbReference>
<dbReference type="Pfam" id="PF14213">
    <property type="entry name" value="DUF4325"/>
    <property type="match status" value="1"/>
</dbReference>
<protein>
    <submittedName>
        <fullName evidence="2">DUF4325 domain-containing protein</fullName>
    </submittedName>
</protein>
<dbReference type="AlphaFoldDB" id="A0A3N0VGF2"/>
<dbReference type="Gene3D" id="1.10.10.10">
    <property type="entry name" value="Winged helix-like DNA-binding domain superfamily/Winged helix DNA-binding domain"/>
    <property type="match status" value="1"/>
</dbReference>
<gene>
    <name evidence="2" type="ORF">ED208_05665</name>
</gene>
<name>A0A3N0VGF2_9GAMM</name>
<comment type="caution">
    <text evidence="2">The sequence shown here is derived from an EMBL/GenBank/DDBJ whole genome shotgun (WGS) entry which is preliminary data.</text>
</comment>
<proteinExistence type="predicted"/>
<evidence type="ECO:0000259" key="1">
    <source>
        <dbReference type="Pfam" id="PF14213"/>
    </source>
</evidence>